<evidence type="ECO:0000313" key="2">
    <source>
        <dbReference type="EMBL" id="PMS19681.1"/>
    </source>
</evidence>
<feature type="transmembrane region" description="Helical" evidence="1">
    <location>
        <begin position="39"/>
        <end position="59"/>
    </location>
</feature>
<name>A0A2N7VR94_9BURK</name>
<comment type="caution">
    <text evidence="2">The sequence shown here is derived from an EMBL/GenBank/DDBJ whole genome shotgun (WGS) entry which is preliminary data.</text>
</comment>
<keyword evidence="2" id="KW-0406">Ion transport</keyword>
<proteinExistence type="predicted"/>
<dbReference type="GO" id="GO:0034220">
    <property type="term" value="P:monoatomic ion transmembrane transport"/>
    <property type="evidence" value="ECO:0007669"/>
    <property type="project" value="UniProtKB-KW"/>
</dbReference>
<dbReference type="OrthoDB" id="9785126at2"/>
<gene>
    <name evidence="2" type="ORF">C0Z18_12600</name>
</gene>
<feature type="transmembrane region" description="Helical" evidence="1">
    <location>
        <begin position="140"/>
        <end position="159"/>
    </location>
</feature>
<keyword evidence="2" id="KW-0813">Transport</keyword>
<sequence>MHVIVGGLGIALAAIAIADAIQTVIVARHARKLPAITRLFYRLTWPPFVACAWFIPSGWRRHKYLGIYGPVSLLLLLGLWAVSLIVAFAMLQWALGLQRDGIPRGFSGDVYFSAASFFTLGAGEPGNSASRYLMVLEAGFGYSFLGLVIGYLPVLYQSFSEREVRILMLDARAGTPPTALQFVLRRGGDPAKLEKRLAEWEEWALDLLQEHLSYPMLAFYRSQHANQSWLAALTTVVDVSALAMLGAGGDLQRQARFTFAAARHALVHTASIFDTRPAAGMGERLCAADFSRLCDIVSGTQTPLQAERISQVELSRLRSMYEPAAIDLGSYFCMELPPWIPAEQAAENWQISSWDF</sequence>
<dbReference type="EMBL" id="PNYA01000010">
    <property type="protein sequence ID" value="PMS19681.1"/>
    <property type="molecule type" value="Genomic_DNA"/>
</dbReference>
<keyword evidence="1" id="KW-0472">Membrane</keyword>
<keyword evidence="2" id="KW-0407">Ion channel</keyword>
<feature type="transmembrane region" description="Helical" evidence="1">
    <location>
        <begin position="71"/>
        <end position="95"/>
    </location>
</feature>
<keyword evidence="1" id="KW-1133">Transmembrane helix</keyword>
<keyword evidence="1" id="KW-0812">Transmembrane</keyword>
<accession>A0A2N7VR94</accession>
<evidence type="ECO:0000313" key="3">
    <source>
        <dbReference type="Proteomes" id="UP000235616"/>
    </source>
</evidence>
<keyword evidence="3" id="KW-1185">Reference proteome</keyword>
<dbReference type="RefSeq" id="WP_102645754.1">
    <property type="nucleotide sequence ID" value="NZ_PNYA01000010.1"/>
</dbReference>
<dbReference type="Proteomes" id="UP000235616">
    <property type="component" value="Unassembled WGS sequence"/>
</dbReference>
<organism evidence="2 3">
    <name type="scientific">Trinickia dabaoshanensis</name>
    <dbReference type="NCBI Taxonomy" id="564714"/>
    <lineage>
        <taxon>Bacteria</taxon>
        <taxon>Pseudomonadati</taxon>
        <taxon>Pseudomonadota</taxon>
        <taxon>Betaproteobacteria</taxon>
        <taxon>Burkholderiales</taxon>
        <taxon>Burkholderiaceae</taxon>
        <taxon>Trinickia</taxon>
    </lineage>
</organism>
<reference evidence="2 3" key="1">
    <citation type="submission" date="2018-01" db="EMBL/GenBank/DDBJ databases">
        <title>Whole genome analyses suggest that Burkholderia sensu lato contains two further novel genera in the rhizoxinica-symbiotica group Mycetohabitans gen. nov., and Trinickia gen. nov.: implications for the evolution of diazotrophy and nodulation in the Burkholderiaceae.</title>
        <authorList>
            <person name="Estrada-de los Santos P."/>
            <person name="Palmer M."/>
            <person name="Chavez-Ramirez B."/>
            <person name="Beukes C."/>
            <person name="Steenkamp E.T."/>
            <person name="Hirsch A.M."/>
            <person name="Manyaka P."/>
            <person name="Maluk M."/>
            <person name="Lafos M."/>
            <person name="Crook M."/>
            <person name="Gross E."/>
            <person name="Simon M.F."/>
            <person name="Bueno dos Reis Junior F."/>
            <person name="Poole P.S."/>
            <person name="Venter S.N."/>
            <person name="James E.K."/>
        </authorList>
    </citation>
    <scope>NUCLEOTIDE SEQUENCE [LARGE SCALE GENOMIC DNA]</scope>
    <source>
        <strain evidence="2 3">GIMN1.004</strain>
    </source>
</reference>
<dbReference type="SUPFAM" id="SSF81324">
    <property type="entry name" value="Voltage-gated potassium channels"/>
    <property type="match status" value="1"/>
</dbReference>
<protein>
    <submittedName>
        <fullName evidence="2">Two pore domain potassium channel family protein</fullName>
    </submittedName>
</protein>
<dbReference type="AlphaFoldDB" id="A0A2N7VR94"/>
<evidence type="ECO:0000256" key="1">
    <source>
        <dbReference type="SAM" id="Phobius"/>
    </source>
</evidence>